<accession>A0A1J5SID7</accession>
<dbReference type="EMBL" id="MLJW01000033">
    <property type="protein sequence ID" value="OIR08186.1"/>
    <property type="molecule type" value="Genomic_DNA"/>
</dbReference>
<evidence type="ECO:0000313" key="1">
    <source>
        <dbReference type="EMBL" id="OIR08186.1"/>
    </source>
</evidence>
<sequence>MRPRPSTKPLHRRPGPRPLANLIRMMSILGITVAGWLSRAPAAPSSTGEAEIYRLIREPSAEDWRALDRFNGAVTRRQFEDSLGRVFDPWSGLRAYLRINDEGVSIYAEPGFRGPPLVTVRFARARWTSTRSLQASWRPPIGAPGRPLAGLRIAIEPADIGGAWATMEDRSAEFPGYGRIQEGDLNVVVGRILRTKLEALGAEVFLVRDTTEPILPIARQHLLTVVERILRDRPDSLPEALRVRFVDHVPRTPGALRASAGILLTKTLETRARAALVRREFRPDLTIVLQHDATPDSSQGKLARTNRNIFFVDGAYLPSELRDPEQRMRLLTKVFENVAPLEKAVALSIAERFRQVTGYPPVLYGNSATTRVVEKGNLYVVARNLDFNREHDGPVVVTEPYFMNQAETLARLLAGDYAGVRIIAGHPFKSIFREYADCVVDGILGARDAFNRGRRGASAMRGPRR</sequence>
<dbReference type="Gene3D" id="3.40.630.40">
    <property type="entry name" value="Zn-dependent exopeptidases"/>
    <property type="match status" value="1"/>
</dbReference>
<gene>
    <name evidence="1" type="ORF">GALL_96870</name>
</gene>
<dbReference type="AlphaFoldDB" id="A0A1J5SID7"/>
<organism evidence="1">
    <name type="scientific">mine drainage metagenome</name>
    <dbReference type="NCBI Taxonomy" id="410659"/>
    <lineage>
        <taxon>unclassified sequences</taxon>
        <taxon>metagenomes</taxon>
        <taxon>ecological metagenomes</taxon>
    </lineage>
</organism>
<name>A0A1J5SID7_9ZZZZ</name>
<reference evidence="1" key="1">
    <citation type="submission" date="2016-10" db="EMBL/GenBank/DDBJ databases">
        <title>Sequence of Gallionella enrichment culture.</title>
        <authorList>
            <person name="Poehlein A."/>
            <person name="Muehling M."/>
            <person name="Daniel R."/>
        </authorList>
    </citation>
    <scope>NUCLEOTIDE SEQUENCE</scope>
</reference>
<protein>
    <submittedName>
        <fullName evidence="1">Uncharacterized protein</fullName>
    </submittedName>
</protein>
<comment type="caution">
    <text evidence="1">The sequence shown here is derived from an EMBL/GenBank/DDBJ whole genome shotgun (WGS) entry which is preliminary data.</text>
</comment>
<proteinExistence type="predicted"/>